<dbReference type="EMBL" id="PGEM01000078">
    <property type="protein sequence ID" value="PPJ63191.1"/>
    <property type="molecule type" value="Genomic_DNA"/>
</dbReference>
<proteinExistence type="predicted"/>
<sequence length="155" mass="17617">MFIAQKQQTFWLIEPEAKPSKQIIAGGFILPDGQVAIVRIFPHPSHATFPSWASFQELQNQRGRKLIFGQNSLDNYQLQSFQLVRDEDITGISGIGVVAVGCYFQMYPQDISPDCTNIAVMQWLKEPKSTAWYPQGWEQIKLIHGHKGKTKIVID</sequence>
<protein>
    <submittedName>
        <fullName evidence="1">Uncharacterized protein</fullName>
    </submittedName>
</protein>
<organism evidence="1 2">
    <name type="scientific">Cuspidothrix issatschenkoi CHARLIE-1</name>
    <dbReference type="NCBI Taxonomy" id="2052836"/>
    <lineage>
        <taxon>Bacteria</taxon>
        <taxon>Bacillati</taxon>
        <taxon>Cyanobacteriota</taxon>
        <taxon>Cyanophyceae</taxon>
        <taxon>Nostocales</taxon>
        <taxon>Aphanizomenonaceae</taxon>
        <taxon>Cuspidothrix</taxon>
    </lineage>
</organism>
<dbReference type="Proteomes" id="UP000239589">
    <property type="component" value="Unassembled WGS sequence"/>
</dbReference>
<keyword evidence="2" id="KW-1185">Reference proteome</keyword>
<evidence type="ECO:0000313" key="2">
    <source>
        <dbReference type="Proteomes" id="UP000239589"/>
    </source>
</evidence>
<dbReference type="AlphaFoldDB" id="A0A2S6CU21"/>
<dbReference type="OrthoDB" id="72539at2"/>
<evidence type="ECO:0000313" key="1">
    <source>
        <dbReference type="EMBL" id="PPJ63191.1"/>
    </source>
</evidence>
<gene>
    <name evidence="1" type="ORF">CUN59_11640</name>
</gene>
<name>A0A2S6CU21_9CYAN</name>
<comment type="caution">
    <text evidence="1">The sequence shown here is derived from an EMBL/GenBank/DDBJ whole genome shotgun (WGS) entry which is preliminary data.</text>
</comment>
<dbReference type="RefSeq" id="WP_104387995.1">
    <property type="nucleotide sequence ID" value="NZ_PGEM01000078.1"/>
</dbReference>
<reference evidence="1 2" key="1">
    <citation type="submission" date="2018-02" db="EMBL/GenBank/DDBJ databases">
        <title>Discovery of a pederin family compound in a non-symbiotic bloom-forming cyanobacterium.</title>
        <authorList>
            <person name="Kust A."/>
            <person name="Mares J."/>
            <person name="Jokela J."/>
            <person name="Urajova P."/>
            <person name="Hajek J."/>
            <person name="Saurav K."/>
            <person name="Voracova K."/>
            <person name="Fewer D.P."/>
            <person name="Haapaniemi E."/>
            <person name="Permi P."/>
            <person name="Rehakova K."/>
            <person name="Sivonen K."/>
            <person name="Hrouzek P."/>
        </authorList>
    </citation>
    <scope>NUCLEOTIDE SEQUENCE [LARGE SCALE GENOMIC DNA]</scope>
    <source>
        <strain evidence="1 2">CHARLIE-1</strain>
    </source>
</reference>
<accession>A0A2S6CU21</accession>